<accession>A0ABN8B1Q5</accession>
<comment type="subcellular location">
    <subcellularLocation>
        <location evidence="1">Nucleus</location>
    </subcellularLocation>
</comment>
<dbReference type="SMART" id="SM00595">
    <property type="entry name" value="MADF"/>
    <property type="match status" value="1"/>
</dbReference>
<evidence type="ECO:0008006" key="6">
    <source>
        <dbReference type="Google" id="ProtNLM"/>
    </source>
</evidence>
<keyword evidence="5" id="KW-1185">Reference proteome</keyword>
<organism evidence="4 5">
    <name type="scientific">Chilo suppressalis</name>
    <name type="common">Asiatic rice borer moth</name>
    <dbReference type="NCBI Taxonomy" id="168631"/>
    <lineage>
        <taxon>Eukaryota</taxon>
        <taxon>Metazoa</taxon>
        <taxon>Ecdysozoa</taxon>
        <taxon>Arthropoda</taxon>
        <taxon>Hexapoda</taxon>
        <taxon>Insecta</taxon>
        <taxon>Pterygota</taxon>
        <taxon>Neoptera</taxon>
        <taxon>Endopterygota</taxon>
        <taxon>Lepidoptera</taxon>
        <taxon>Glossata</taxon>
        <taxon>Ditrysia</taxon>
        <taxon>Pyraloidea</taxon>
        <taxon>Crambidae</taxon>
        <taxon>Crambinae</taxon>
        <taxon>Chilo</taxon>
    </lineage>
</organism>
<evidence type="ECO:0000256" key="1">
    <source>
        <dbReference type="PROSITE-ProRule" id="PRU00371"/>
    </source>
</evidence>
<dbReference type="InterPro" id="IPR006578">
    <property type="entry name" value="MADF-dom"/>
</dbReference>
<name>A0ABN8B1Q5_CHISP</name>
<evidence type="ECO:0000259" key="2">
    <source>
        <dbReference type="PROSITE" id="PS51029"/>
    </source>
</evidence>
<dbReference type="PROSITE" id="PS51029">
    <property type="entry name" value="MADF"/>
    <property type="match status" value="1"/>
</dbReference>
<dbReference type="PANTHER" id="PTHR12243">
    <property type="entry name" value="MADF DOMAIN TRANSCRIPTION FACTOR"/>
    <property type="match status" value="1"/>
</dbReference>
<proteinExistence type="predicted"/>
<evidence type="ECO:0000313" key="5">
    <source>
        <dbReference type="Proteomes" id="UP001153292"/>
    </source>
</evidence>
<feature type="domain" description="MADF" evidence="2">
    <location>
        <begin position="10"/>
        <end position="102"/>
    </location>
</feature>
<evidence type="ECO:0000313" key="4">
    <source>
        <dbReference type="EMBL" id="CAH0402888.1"/>
    </source>
</evidence>
<dbReference type="InterPro" id="IPR004210">
    <property type="entry name" value="BESS_motif"/>
</dbReference>
<gene>
    <name evidence="4" type="ORF">CHILSU_LOCUS6140</name>
</gene>
<dbReference type="Proteomes" id="UP001153292">
    <property type="component" value="Chromosome 21"/>
</dbReference>
<dbReference type="PROSITE" id="PS51031">
    <property type="entry name" value="BESS"/>
    <property type="match status" value="1"/>
</dbReference>
<dbReference type="PANTHER" id="PTHR12243:SF67">
    <property type="entry name" value="COREPRESSOR OF PANGOLIN, ISOFORM A-RELATED"/>
    <property type="match status" value="1"/>
</dbReference>
<dbReference type="Pfam" id="PF10545">
    <property type="entry name" value="MADF_DNA_bdg"/>
    <property type="match status" value="1"/>
</dbReference>
<reference evidence="4" key="1">
    <citation type="submission" date="2021-12" db="EMBL/GenBank/DDBJ databases">
        <authorList>
            <person name="King R."/>
        </authorList>
    </citation>
    <scope>NUCLEOTIDE SEQUENCE</scope>
</reference>
<dbReference type="Pfam" id="PF02944">
    <property type="entry name" value="BESS"/>
    <property type="match status" value="1"/>
</dbReference>
<evidence type="ECO:0000259" key="3">
    <source>
        <dbReference type="PROSITE" id="PS51031"/>
    </source>
</evidence>
<feature type="domain" description="BESS" evidence="3">
    <location>
        <begin position="169"/>
        <end position="208"/>
    </location>
</feature>
<dbReference type="EMBL" id="OU963914">
    <property type="protein sequence ID" value="CAH0402888.1"/>
    <property type="molecule type" value="Genomic_DNA"/>
</dbReference>
<keyword evidence="1" id="KW-0539">Nucleus</keyword>
<dbReference type="InterPro" id="IPR039353">
    <property type="entry name" value="TF_Adf1"/>
</dbReference>
<sequence length="212" mass="25231">MDSQNIDSEDFINEVRKHPEIWDINCDDYRYPKRRQRAWAKVASAFLVNFEYMPSSEKTIIQKRLNDKWRNIRDSYVKSKRINQKKLYMYSAYLYFLDDIYKDGEDTGNEETPKIKMIKKEKRHYDDSNEAWPSDDSNLESKRKKIDSSMEFVDFPEMALPCSTVLAEDDDDHSFFNCLLPAVRQFSMDQKLEFRSEVIDIIKKIRAADTAS</sequence>
<protein>
    <recommendedName>
        <fullName evidence="6">MADF domain-containing protein</fullName>
    </recommendedName>
</protein>